<accession>W2SZJ9</accession>
<keyword evidence="3" id="KW-1185">Reference proteome</keyword>
<evidence type="ECO:0000259" key="1">
    <source>
        <dbReference type="Pfam" id="PF00640"/>
    </source>
</evidence>
<dbReference type="InterPro" id="IPR011993">
    <property type="entry name" value="PH-like_dom_sf"/>
</dbReference>
<evidence type="ECO:0000313" key="2">
    <source>
        <dbReference type="EMBL" id="ETN75175.1"/>
    </source>
</evidence>
<dbReference type="SUPFAM" id="SSF50729">
    <property type="entry name" value="PH domain-like"/>
    <property type="match status" value="1"/>
</dbReference>
<dbReference type="InterPro" id="IPR006020">
    <property type="entry name" value="PTB/PI_dom"/>
</dbReference>
<dbReference type="EMBL" id="KI660311">
    <property type="protein sequence ID" value="ETN75175.1"/>
    <property type="molecule type" value="Genomic_DNA"/>
</dbReference>
<reference evidence="3" key="1">
    <citation type="journal article" date="2014" name="Nat. Genet.">
        <title>Genome of the human hookworm Necator americanus.</title>
        <authorList>
            <person name="Tang Y.T."/>
            <person name="Gao X."/>
            <person name="Rosa B.A."/>
            <person name="Abubucker S."/>
            <person name="Hallsworth-Pepin K."/>
            <person name="Martin J."/>
            <person name="Tyagi R."/>
            <person name="Heizer E."/>
            <person name="Zhang X."/>
            <person name="Bhonagiri-Palsikar V."/>
            <person name="Minx P."/>
            <person name="Warren W.C."/>
            <person name="Wang Q."/>
            <person name="Zhan B."/>
            <person name="Hotez P.J."/>
            <person name="Sternberg P.W."/>
            <person name="Dougall A."/>
            <person name="Gaze S.T."/>
            <person name="Mulvenna J."/>
            <person name="Sotillo J."/>
            <person name="Ranganathan S."/>
            <person name="Rabelo E.M."/>
            <person name="Wilson R.K."/>
            <person name="Felgner P.L."/>
            <person name="Bethony J."/>
            <person name="Hawdon J.M."/>
            <person name="Gasser R.B."/>
            <person name="Loukas A."/>
            <person name="Mitreva M."/>
        </authorList>
    </citation>
    <scope>NUCLEOTIDE SEQUENCE [LARGE SCALE GENOMIC DNA]</scope>
</reference>
<dbReference type="STRING" id="51031.W2SZJ9"/>
<dbReference type="KEGG" id="nai:NECAME_00586"/>
<dbReference type="Proteomes" id="UP000053676">
    <property type="component" value="Unassembled WGS sequence"/>
</dbReference>
<protein>
    <recommendedName>
        <fullName evidence="1">PID domain-containing protein</fullName>
    </recommendedName>
</protein>
<gene>
    <name evidence="2" type="ORF">NECAME_00586</name>
</gene>
<dbReference type="OrthoDB" id="10030336at2759"/>
<organism evidence="2 3">
    <name type="scientific">Necator americanus</name>
    <name type="common">Human hookworm</name>
    <dbReference type="NCBI Taxonomy" id="51031"/>
    <lineage>
        <taxon>Eukaryota</taxon>
        <taxon>Metazoa</taxon>
        <taxon>Ecdysozoa</taxon>
        <taxon>Nematoda</taxon>
        <taxon>Chromadorea</taxon>
        <taxon>Rhabditida</taxon>
        <taxon>Rhabditina</taxon>
        <taxon>Rhabditomorpha</taxon>
        <taxon>Strongyloidea</taxon>
        <taxon>Ancylostomatidae</taxon>
        <taxon>Bunostominae</taxon>
        <taxon>Necator</taxon>
    </lineage>
</organism>
<dbReference type="PANTHER" id="PTHR11232:SF17">
    <property type="entry name" value="CAPON-LIKE PROTEIN"/>
    <property type="match status" value="1"/>
</dbReference>
<dbReference type="Pfam" id="PF00640">
    <property type="entry name" value="PID"/>
    <property type="match status" value="1"/>
</dbReference>
<proteinExistence type="predicted"/>
<feature type="domain" description="PID" evidence="1">
    <location>
        <begin position="7"/>
        <end position="42"/>
    </location>
</feature>
<evidence type="ECO:0000313" key="3">
    <source>
        <dbReference type="Proteomes" id="UP000053676"/>
    </source>
</evidence>
<dbReference type="InterPro" id="IPR051133">
    <property type="entry name" value="Adapter_Engulfment-Domain"/>
</dbReference>
<sequence>MITAYFRIFYVSHDSQDLQIFSYIARDGASNTFKCNVFKCSKKTFCNEDWEGAYVISGYTALANRRKTQHRMWSRHMWEPLEYEQIYRVTLALLRCVRMIFVFLSIRRASMHLRHPAPPRASCYPPASFVSLRPCRQLPSRHRTTSSYTTCASSRASLDCQQLLISLFKFRIDRLIDETITTQD</sequence>
<dbReference type="GO" id="GO:0050998">
    <property type="term" value="F:nitric-oxide synthase binding"/>
    <property type="evidence" value="ECO:0007669"/>
    <property type="project" value="TreeGrafter"/>
</dbReference>
<dbReference type="Gene3D" id="2.30.29.30">
    <property type="entry name" value="Pleckstrin-homology domain (PH domain)/Phosphotyrosine-binding domain (PTB)"/>
    <property type="match status" value="1"/>
</dbReference>
<name>W2SZJ9_NECAM</name>
<dbReference type="PANTHER" id="PTHR11232">
    <property type="entry name" value="PHOSPHOTYROSINE INTERACTION DOMAIN-CONTAINING FAMILY MEMBER"/>
    <property type="match status" value="1"/>
</dbReference>
<dbReference type="AlphaFoldDB" id="W2SZJ9"/>